<dbReference type="PROSITE" id="PS51832">
    <property type="entry name" value="HD_GYP"/>
    <property type="match status" value="1"/>
</dbReference>
<dbReference type="EC" id="3.1.4.52" evidence="3"/>
<keyword evidence="3" id="KW-0378">Hydrolase</keyword>
<accession>A0A5C6DZE1</accession>
<evidence type="ECO:0000256" key="1">
    <source>
        <dbReference type="SAM" id="MobiDB-lite"/>
    </source>
</evidence>
<reference evidence="3 4" key="1">
    <citation type="submission" date="2019-02" db="EMBL/GenBank/DDBJ databases">
        <title>Deep-cultivation of Planctomycetes and their phenomic and genomic characterization uncovers novel biology.</title>
        <authorList>
            <person name="Wiegand S."/>
            <person name="Jogler M."/>
            <person name="Boedeker C."/>
            <person name="Pinto D."/>
            <person name="Vollmers J."/>
            <person name="Rivas-Marin E."/>
            <person name="Kohn T."/>
            <person name="Peeters S.H."/>
            <person name="Heuer A."/>
            <person name="Rast P."/>
            <person name="Oberbeckmann S."/>
            <person name="Bunk B."/>
            <person name="Jeske O."/>
            <person name="Meyerdierks A."/>
            <person name="Storesund J.E."/>
            <person name="Kallscheuer N."/>
            <person name="Luecker S."/>
            <person name="Lage O.M."/>
            <person name="Pohl T."/>
            <person name="Merkel B.J."/>
            <person name="Hornburger P."/>
            <person name="Mueller R.-W."/>
            <person name="Bruemmer F."/>
            <person name="Labrenz M."/>
            <person name="Spormann A.M."/>
            <person name="Op Den Camp H."/>
            <person name="Overmann J."/>
            <person name="Amann R."/>
            <person name="Jetten M.S.M."/>
            <person name="Mascher T."/>
            <person name="Medema M.H."/>
            <person name="Devos D.P."/>
            <person name="Kaster A.-K."/>
            <person name="Ovreas L."/>
            <person name="Rohde M."/>
            <person name="Galperin M.Y."/>
            <person name="Jogler C."/>
        </authorList>
    </citation>
    <scope>NUCLEOTIDE SEQUENCE [LARGE SCALE GENOMIC DNA]</scope>
    <source>
        <strain evidence="3 4">Q31b</strain>
    </source>
</reference>
<gene>
    <name evidence="3" type="primary">rpfG_2</name>
    <name evidence="3" type="ORF">Q31b_30350</name>
</gene>
<dbReference type="EMBL" id="SJPY01000004">
    <property type="protein sequence ID" value="TWU41584.1"/>
    <property type="molecule type" value="Genomic_DNA"/>
</dbReference>
<dbReference type="InterPro" id="IPR037522">
    <property type="entry name" value="HD_GYP_dom"/>
</dbReference>
<dbReference type="Pfam" id="PF13487">
    <property type="entry name" value="HD_5"/>
    <property type="match status" value="1"/>
</dbReference>
<dbReference type="InterPro" id="IPR003607">
    <property type="entry name" value="HD/PDEase_dom"/>
</dbReference>
<dbReference type="Gene3D" id="1.10.3210.10">
    <property type="entry name" value="Hypothetical protein af1432"/>
    <property type="match status" value="1"/>
</dbReference>
<evidence type="ECO:0000313" key="4">
    <source>
        <dbReference type="Proteomes" id="UP000315471"/>
    </source>
</evidence>
<dbReference type="OrthoDB" id="9804747at2"/>
<dbReference type="PANTHER" id="PTHR43155">
    <property type="entry name" value="CYCLIC DI-GMP PHOSPHODIESTERASE PA4108-RELATED"/>
    <property type="match status" value="1"/>
</dbReference>
<dbReference type="CDD" id="cd00077">
    <property type="entry name" value="HDc"/>
    <property type="match status" value="1"/>
</dbReference>
<sequence>MSRPGSISVSVDRLRPGTVCSHPIEDASGILLLGSNTRITTRVIDGLRDRGVHSIEIDPSDLDRLTGNGHPKTATTKGRSSKGESNEPCFSSVWVPNVAVKDLLVDRIDEPLSDKRIETLHKGVAAAKKRFDQLEQIILDHQVHSISGFATISDAYARSMVDDHDQTVGVMGVLSHGNNDLRQRAVCLSVLGMSIAIEMGLDGPATLDVGLAGLLHDVGLMLMPKRFSDQTSSLSDEERWEYSKHPLMVNDCLANLRDISSAVQIAIQQVHEQYDGSGFPRALRGPRIHLYARILNVADAYLQLTSASTNRCAILPHDALGVILHHAARGIFDPQAVHAFLKVETMFPLGSNVELKNGEQATVIRRSPAGYATPIVVDSQGERIAVTESNPIVRPLPSTRVEEMRIPVSRMQTIEWNLAEQTLLI</sequence>
<comment type="caution">
    <text evidence="3">The sequence shown here is derived from an EMBL/GenBank/DDBJ whole genome shotgun (WGS) entry which is preliminary data.</text>
</comment>
<name>A0A5C6DZE1_9BACT</name>
<dbReference type="PANTHER" id="PTHR43155:SF2">
    <property type="entry name" value="CYCLIC DI-GMP PHOSPHODIESTERASE PA4108"/>
    <property type="match status" value="1"/>
</dbReference>
<feature type="domain" description="HD-GYP" evidence="2">
    <location>
        <begin position="160"/>
        <end position="356"/>
    </location>
</feature>
<dbReference type="AlphaFoldDB" id="A0A5C6DZE1"/>
<proteinExistence type="predicted"/>
<evidence type="ECO:0000313" key="3">
    <source>
        <dbReference type="EMBL" id="TWU41584.1"/>
    </source>
</evidence>
<protein>
    <submittedName>
        <fullName evidence="3">Cyclic di-GMP phosphodiesterase response regulator RpfG</fullName>
        <ecNumber evidence="3">3.1.4.52</ecNumber>
    </submittedName>
</protein>
<keyword evidence="4" id="KW-1185">Reference proteome</keyword>
<organism evidence="3 4">
    <name type="scientific">Novipirellula aureliae</name>
    <dbReference type="NCBI Taxonomy" id="2527966"/>
    <lineage>
        <taxon>Bacteria</taxon>
        <taxon>Pseudomonadati</taxon>
        <taxon>Planctomycetota</taxon>
        <taxon>Planctomycetia</taxon>
        <taxon>Pirellulales</taxon>
        <taxon>Pirellulaceae</taxon>
        <taxon>Novipirellula</taxon>
    </lineage>
</organism>
<evidence type="ECO:0000259" key="2">
    <source>
        <dbReference type="PROSITE" id="PS51832"/>
    </source>
</evidence>
<feature type="region of interest" description="Disordered" evidence="1">
    <location>
        <begin position="61"/>
        <end position="88"/>
    </location>
</feature>
<dbReference type="Proteomes" id="UP000315471">
    <property type="component" value="Unassembled WGS sequence"/>
</dbReference>
<dbReference type="GO" id="GO:0071111">
    <property type="term" value="F:cyclic-guanylate-specific phosphodiesterase activity"/>
    <property type="evidence" value="ECO:0007669"/>
    <property type="project" value="UniProtKB-EC"/>
</dbReference>
<dbReference type="SUPFAM" id="SSF109604">
    <property type="entry name" value="HD-domain/PDEase-like"/>
    <property type="match status" value="1"/>
</dbReference>
<dbReference type="RefSeq" id="WP_146600369.1">
    <property type="nucleotide sequence ID" value="NZ_SJPY01000004.1"/>
</dbReference>